<sequence length="199" mass="23229">MINIEKEKFFIHHPQPFRFSSYHIPFWRLPIGVVVIYCCHSYGKFGILNDYKEAEVHRMNWCRDIFRQALFMSFFIIPIPIGSYTIHSGSSAVVALVSFCCLSLAVPTAYLGTEEARFGFSSRRIKRRWYVALWLLFGGFFTGFTLSCSTVWQQLAFWDWPTVARDLVFIVVMYFGVALLLVGAYGLSRFGQEDQRWRK</sequence>
<feature type="transmembrane region" description="Helical" evidence="1">
    <location>
        <begin position="92"/>
        <end position="111"/>
    </location>
</feature>
<dbReference type="AlphaFoldDB" id="U7UBF7"/>
<dbReference type="Proteomes" id="UP000017090">
    <property type="component" value="Unassembled WGS sequence"/>
</dbReference>
<feature type="transmembrane region" description="Helical" evidence="1">
    <location>
        <begin position="167"/>
        <end position="188"/>
    </location>
</feature>
<gene>
    <name evidence="2" type="ORF">HMPREF1250_0504</name>
</gene>
<feature type="transmembrane region" description="Helical" evidence="1">
    <location>
        <begin position="131"/>
        <end position="155"/>
    </location>
</feature>
<evidence type="ECO:0000313" key="3">
    <source>
        <dbReference type="Proteomes" id="UP000017090"/>
    </source>
</evidence>
<proteinExistence type="predicted"/>
<keyword evidence="1" id="KW-0812">Transmembrane</keyword>
<reference evidence="2 3" key="1">
    <citation type="submission" date="2013-09" db="EMBL/GenBank/DDBJ databases">
        <authorList>
            <person name="Durkin A.S."/>
            <person name="Haft D.R."/>
            <person name="McCorrison J."/>
            <person name="Torralba M."/>
            <person name="Gillis M."/>
            <person name="Haft D.H."/>
            <person name="Methe B."/>
            <person name="Sutton G."/>
            <person name="Nelson K.E."/>
        </authorList>
    </citation>
    <scope>NUCLEOTIDE SEQUENCE [LARGE SCALE GENOMIC DNA]</scope>
    <source>
        <strain evidence="2 3">BV3C16-1</strain>
    </source>
</reference>
<keyword evidence="1" id="KW-1133">Transmembrane helix</keyword>
<keyword evidence="1" id="KW-0472">Membrane</keyword>
<name>U7UBF7_9FIRM</name>
<keyword evidence="3" id="KW-1185">Reference proteome</keyword>
<evidence type="ECO:0000256" key="1">
    <source>
        <dbReference type="SAM" id="Phobius"/>
    </source>
</evidence>
<comment type="caution">
    <text evidence="2">The sequence shown here is derived from an EMBL/GenBank/DDBJ whole genome shotgun (WGS) entry which is preliminary data.</text>
</comment>
<protein>
    <submittedName>
        <fullName evidence="2">Uncharacterized protein</fullName>
    </submittedName>
</protein>
<feature type="transmembrane region" description="Helical" evidence="1">
    <location>
        <begin position="26"/>
        <end position="48"/>
    </location>
</feature>
<feature type="transmembrane region" description="Helical" evidence="1">
    <location>
        <begin position="69"/>
        <end position="86"/>
    </location>
</feature>
<evidence type="ECO:0000313" key="2">
    <source>
        <dbReference type="EMBL" id="ERT56636.1"/>
    </source>
</evidence>
<dbReference type="EMBL" id="AWXA01000059">
    <property type="protein sequence ID" value="ERT56636.1"/>
    <property type="molecule type" value="Genomic_DNA"/>
</dbReference>
<dbReference type="PATRIC" id="fig|1111454.3.peg.2130"/>
<dbReference type="STRING" id="1111454.HMPREF1250_0504"/>
<accession>U7UBF7</accession>
<organism evidence="2 3">
    <name type="scientific">Megasphaera vaginalis</name>
    <name type="common">ex Srinivasan et al. 2021</name>
    <dbReference type="NCBI Taxonomy" id="1111454"/>
    <lineage>
        <taxon>Bacteria</taxon>
        <taxon>Bacillati</taxon>
        <taxon>Bacillota</taxon>
        <taxon>Negativicutes</taxon>
        <taxon>Veillonellales</taxon>
        <taxon>Veillonellaceae</taxon>
        <taxon>Megasphaera</taxon>
    </lineage>
</organism>